<dbReference type="PIRSF" id="PIRSF003113">
    <property type="entry name" value="BolA"/>
    <property type="match status" value="1"/>
</dbReference>
<reference evidence="2" key="1">
    <citation type="submission" date="2022-08" db="EMBL/GenBank/DDBJ databases">
        <title>Complete Genome Sequences of 2 Bosea sp. soil isolates.</title>
        <authorList>
            <person name="Alvarez Arevalo M."/>
            <person name="Sterndorff E.B."/>
            <person name="Faurdal D."/>
            <person name="Joergensen T.S."/>
            <person name="Weber T."/>
        </authorList>
    </citation>
    <scope>NUCLEOTIDE SEQUENCE</scope>
    <source>
        <strain evidence="2">NBC_00436</strain>
    </source>
</reference>
<proteinExistence type="inferred from homology"/>
<name>A0A9E8A0Z5_9HYPH</name>
<dbReference type="Gene3D" id="3.30.300.90">
    <property type="entry name" value="BolA-like"/>
    <property type="match status" value="1"/>
</dbReference>
<dbReference type="Pfam" id="PF01722">
    <property type="entry name" value="BolA"/>
    <property type="match status" value="1"/>
</dbReference>
<evidence type="ECO:0000256" key="1">
    <source>
        <dbReference type="RuleBase" id="RU003860"/>
    </source>
</evidence>
<dbReference type="InterPro" id="IPR036065">
    <property type="entry name" value="BolA-like_sf"/>
</dbReference>
<dbReference type="SUPFAM" id="SSF82657">
    <property type="entry name" value="BolA-like"/>
    <property type="match status" value="1"/>
</dbReference>
<dbReference type="PANTHER" id="PTHR46230:SF7">
    <property type="entry name" value="BOLA-LIKE PROTEIN 1"/>
    <property type="match status" value="1"/>
</dbReference>
<protein>
    <submittedName>
        <fullName evidence="2">BolA family transcriptional regulator</fullName>
    </submittedName>
</protein>
<accession>A0A9E8A0Z5</accession>
<comment type="similarity">
    <text evidence="1">Belongs to the BolA/IbaG family.</text>
</comment>
<dbReference type="AlphaFoldDB" id="A0A9E8A0Z5"/>
<sequence>MTSISERITRKLTEAFAPQALRVIDESHQHQGHGGWREGGETHFRVDIVSEAFVGKSRLERHRLVNAALAQELADRVHALAIAAKAPGEG</sequence>
<organism evidence="2">
    <name type="scientific">Bosea sp. NBC_00436</name>
    <dbReference type="NCBI Taxonomy" id="2969620"/>
    <lineage>
        <taxon>Bacteria</taxon>
        <taxon>Pseudomonadati</taxon>
        <taxon>Pseudomonadota</taxon>
        <taxon>Alphaproteobacteria</taxon>
        <taxon>Hyphomicrobiales</taxon>
        <taxon>Boseaceae</taxon>
        <taxon>Bosea</taxon>
    </lineage>
</organism>
<dbReference type="EMBL" id="CP102774">
    <property type="protein sequence ID" value="UZF85730.1"/>
    <property type="molecule type" value="Genomic_DNA"/>
</dbReference>
<dbReference type="GO" id="GO:0016226">
    <property type="term" value="P:iron-sulfur cluster assembly"/>
    <property type="evidence" value="ECO:0007669"/>
    <property type="project" value="TreeGrafter"/>
</dbReference>
<dbReference type="PANTHER" id="PTHR46230">
    <property type="match status" value="1"/>
</dbReference>
<dbReference type="InterPro" id="IPR002634">
    <property type="entry name" value="BolA"/>
</dbReference>
<evidence type="ECO:0000313" key="2">
    <source>
        <dbReference type="EMBL" id="UZF85730.1"/>
    </source>
</evidence>
<gene>
    <name evidence="2" type="ORF">NWE54_18160</name>
</gene>